<dbReference type="AlphaFoldDB" id="A0AAD8MAF3"/>
<evidence type="ECO:0000256" key="3">
    <source>
        <dbReference type="ARBA" id="ARBA00023015"/>
    </source>
</evidence>
<dbReference type="SUPFAM" id="SSF54171">
    <property type="entry name" value="DNA-binding domain"/>
    <property type="match status" value="1"/>
</dbReference>
<evidence type="ECO:0000259" key="10">
    <source>
        <dbReference type="PROSITE" id="PS51032"/>
    </source>
</evidence>
<evidence type="ECO:0000256" key="7">
    <source>
        <dbReference type="ARBA" id="ARBA00023242"/>
    </source>
</evidence>
<evidence type="ECO:0000256" key="8">
    <source>
        <dbReference type="ARBA" id="ARBA00024343"/>
    </source>
</evidence>
<dbReference type="GO" id="GO:0003677">
    <property type="term" value="F:DNA binding"/>
    <property type="evidence" value="ECO:0007669"/>
    <property type="project" value="UniProtKB-KW"/>
</dbReference>
<dbReference type="Gene3D" id="3.30.730.10">
    <property type="entry name" value="AP2/ERF domain"/>
    <property type="match status" value="1"/>
</dbReference>
<evidence type="ECO:0000256" key="9">
    <source>
        <dbReference type="SAM" id="MobiDB-lite"/>
    </source>
</evidence>
<dbReference type="Pfam" id="PF00847">
    <property type="entry name" value="AP2"/>
    <property type="match status" value="1"/>
</dbReference>
<keyword evidence="5" id="KW-0010">Activator</keyword>
<accession>A0AAD8MAF3</accession>
<dbReference type="PROSITE" id="PS51032">
    <property type="entry name" value="AP2_ERF"/>
    <property type="match status" value="1"/>
</dbReference>
<gene>
    <name evidence="11" type="ORF">POM88_042192</name>
</gene>
<keyword evidence="6" id="KW-0804">Transcription</keyword>
<feature type="region of interest" description="Disordered" evidence="9">
    <location>
        <begin position="24"/>
        <end position="46"/>
    </location>
</feature>
<evidence type="ECO:0000256" key="6">
    <source>
        <dbReference type="ARBA" id="ARBA00023163"/>
    </source>
</evidence>
<dbReference type="PANTHER" id="PTHR31839">
    <property type="entry name" value="DEHYDRATION-RESPONSIVE ELEMENT-BINDING PROTEIN 1D"/>
    <property type="match status" value="1"/>
</dbReference>
<dbReference type="PANTHER" id="PTHR31839:SF2">
    <property type="entry name" value="DEHYDRATION-RESPONSIVE ELEMENT-BINDING PROTEIN 1D"/>
    <property type="match status" value="1"/>
</dbReference>
<evidence type="ECO:0000313" key="11">
    <source>
        <dbReference type="EMBL" id="KAK1366631.1"/>
    </source>
</evidence>
<dbReference type="GO" id="GO:0005634">
    <property type="term" value="C:nucleus"/>
    <property type="evidence" value="ECO:0007669"/>
    <property type="project" value="UniProtKB-SubCell"/>
</dbReference>
<dbReference type="FunFam" id="3.30.730.10:FF:000001">
    <property type="entry name" value="Ethylene-responsive transcription factor 2"/>
    <property type="match status" value="1"/>
</dbReference>
<dbReference type="PRINTS" id="PR00367">
    <property type="entry name" value="ETHRSPELEMNT"/>
</dbReference>
<dbReference type="SMART" id="SM00380">
    <property type="entry name" value="AP2"/>
    <property type="match status" value="1"/>
</dbReference>
<reference evidence="11" key="1">
    <citation type="submission" date="2023-02" db="EMBL/GenBank/DDBJ databases">
        <title>Genome of toxic invasive species Heracleum sosnowskyi carries increased number of genes despite the absence of recent whole-genome duplications.</title>
        <authorList>
            <person name="Schelkunov M."/>
            <person name="Shtratnikova V."/>
            <person name="Makarenko M."/>
            <person name="Klepikova A."/>
            <person name="Omelchenko D."/>
            <person name="Novikova G."/>
            <person name="Obukhova E."/>
            <person name="Bogdanov V."/>
            <person name="Penin A."/>
            <person name="Logacheva M."/>
        </authorList>
    </citation>
    <scope>NUCLEOTIDE SEQUENCE</scope>
    <source>
        <strain evidence="11">Hsosn_3</strain>
        <tissue evidence="11">Leaf</tissue>
    </source>
</reference>
<evidence type="ECO:0000256" key="5">
    <source>
        <dbReference type="ARBA" id="ARBA00023159"/>
    </source>
</evidence>
<evidence type="ECO:0000256" key="1">
    <source>
        <dbReference type="ARBA" id="ARBA00004123"/>
    </source>
</evidence>
<dbReference type="GO" id="GO:0003700">
    <property type="term" value="F:DNA-binding transcription factor activity"/>
    <property type="evidence" value="ECO:0007669"/>
    <property type="project" value="InterPro"/>
</dbReference>
<evidence type="ECO:0000256" key="2">
    <source>
        <dbReference type="ARBA" id="ARBA00022821"/>
    </source>
</evidence>
<dbReference type="GO" id="GO:0006952">
    <property type="term" value="P:defense response"/>
    <property type="evidence" value="ECO:0007669"/>
    <property type="project" value="UniProtKB-KW"/>
</dbReference>
<evidence type="ECO:0000256" key="4">
    <source>
        <dbReference type="ARBA" id="ARBA00023125"/>
    </source>
</evidence>
<comment type="caution">
    <text evidence="11">The sequence shown here is derived from an EMBL/GenBank/DDBJ whole genome shotgun (WGS) entry which is preliminary data.</text>
</comment>
<proteinExistence type="inferred from homology"/>
<name>A0AAD8MAF3_9APIA</name>
<keyword evidence="12" id="KW-1185">Reference proteome</keyword>
<comment type="similarity">
    <text evidence="8">Belongs to the AP2/ERF transcription factor family. ERF subfamily.</text>
</comment>
<reference evidence="11" key="2">
    <citation type="submission" date="2023-05" db="EMBL/GenBank/DDBJ databases">
        <authorList>
            <person name="Schelkunov M.I."/>
        </authorList>
    </citation>
    <scope>NUCLEOTIDE SEQUENCE</scope>
    <source>
        <strain evidence="11">Hsosn_3</strain>
        <tissue evidence="11">Leaf</tissue>
    </source>
</reference>
<dbReference type="InterPro" id="IPR016177">
    <property type="entry name" value="DNA-bd_dom_sf"/>
</dbReference>
<evidence type="ECO:0000313" key="12">
    <source>
        <dbReference type="Proteomes" id="UP001237642"/>
    </source>
</evidence>
<feature type="domain" description="AP2/ERF" evidence="10">
    <location>
        <begin position="86"/>
        <end position="143"/>
    </location>
</feature>
<dbReference type="Proteomes" id="UP001237642">
    <property type="component" value="Unassembled WGS sequence"/>
</dbReference>
<organism evidence="11 12">
    <name type="scientific">Heracleum sosnowskyi</name>
    <dbReference type="NCBI Taxonomy" id="360622"/>
    <lineage>
        <taxon>Eukaryota</taxon>
        <taxon>Viridiplantae</taxon>
        <taxon>Streptophyta</taxon>
        <taxon>Embryophyta</taxon>
        <taxon>Tracheophyta</taxon>
        <taxon>Spermatophyta</taxon>
        <taxon>Magnoliopsida</taxon>
        <taxon>eudicotyledons</taxon>
        <taxon>Gunneridae</taxon>
        <taxon>Pentapetalae</taxon>
        <taxon>asterids</taxon>
        <taxon>campanulids</taxon>
        <taxon>Apiales</taxon>
        <taxon>Apiaceae</taxon>
        <taxon>Apioideae</taxon>
        <taxon>apioid superclade</taxon>
        <taxon>Tordylieae</taxon>
        <taxon>Tordyliinae</taxon>
        <taxon>Heracleum</taxon>
    </lineage>
</organism>
<dbReference type="InterPro" id="IPR036955">
    <property type="entry name" value="AP2/ERF_dom_sf"/>
</dbReference>
<sequence>MDHFFSYSTSSYSAPSQDPYHCSAYPQSSFTTESTGNASGSANANIAIGNDSEQPIYISDEGVLLASSNPKKRDGRKKFKETRHPVYRGVRSKNHDKWVSEVRKPNENSRIWLGTFPTAEMAARAHDVAAIALRGRNACLNFPDSAWRLPVPASLDAKDIQRAAAEAAEAFRPPENENAAERTSPEQTLVLQPVNEVPYIDEEELFRMPEYINDMAQGMMLPPPQLVQSDVYYGDGDMEATTDMSLWNY</sequence>
<keyword evidence="2" id="KW-0611">Plant defense</keyword>
<dbReference type="InterPro" id="IPR001471">
    <property type="entry name" value="AP2/ERF_dom"/>
</dbReference>
<keyword evidence="7" id="KW-0539">Nucleus</keyword>
<keyword evidence="4" id="KW-0238">DNA-binding</keyword>
<dbReference type="EMBL" id="JAUIZM010000009">
    <property type="protein sequence ID" value="KAK1366631.1"/>
    <property type="molecule type" value="Genomic_DNA"/>
</dbReference>
<dbReference type="CDD" id="cd00018">
    <property type="entry name" value="AP2"/>
    <property type="match status" value="1"/>
</dbReference>
<comment type="subcellular location">
    <subcellularLocation>
        <location evidence="1">Nucleus</location>
    </subcellularLocation>
</comment>
<feature type="compositionally biased region" description="Polar residues" evidence="9">
    <location>
        <begin position="25"/>
        <end position="35"/>
    </location>
</feature>
<feature type="compositionally biased region" description="Low complexity" evidence="9">
    <location>
        <begin position="36"/>
        <end position="46"/>
    </location>
</feature>
<dbReference type="InterPro" id="IPR045277">
    <property type="entry name" value="DRE1A-I"/>
</dbReference>
<protein>
    <submittedName>
        <fullName evidence="11">Dehydration-responsive element-binding protein 1D</fullName>
    </submittedName>
</protein>
<keyword evidence="3" id="KW-0805">Transcription regulation</keyword>